<reference evidence="1" key="1">
    <citation type="journal article" date="2014" name="Int. J. Syst. Evol. Microbiol.">
        <title>Complete genome sequence of Corynebacterium casei LMG S-19264T (=DSM 44701T), isolated from a smear-ripened cheese.</title>
        <authorList>
            <consortium name="US DOE Joint Genome Institute (JGI-PGF)"/>
            <person name="Walter F."/>
            <person name="Albersmeier A."/>
            <person name="Kalinowski J."/>
            <person name="Ruckert C."/>
        </authorList>
    </citation>
    <scope>NUCLEOTIDE SEQUENCE</scope>
    <source>
        <strain evidence="1">JCM 4646</strain>
    </source>
</reference>
<gene>
    <name evidence="1" type="ORF">GCM10018781_23900</name>
</gene>
<proteinExistence type="predicted"/>
<dbReference type="Proteomes" id="UP000617734">
    <property type="component" value="Unassembled WGS sequence"/>
</dbReference>
<comment type="caution">
    <text evidence="1">The sequence shown here is derived from an EMBL/GenBank/DDBJ whole genome shotgun (WGS) entry which is preliminary data.</text>
</comment>
<reference evidence="1" key="2">
    <citation type="submission" date="2020-09" db="EMBL/GenBank/DDBJ databases">
        <authorList>
            <person name="Sun Q."/>
            <person name="Ohkuma M."/>
        </authorList>
    </citation>
    <scope>NUCLEOTIDE SEQUENCE</scope>
    <source>
        <strain evidence="1">JCM 4646</strain>
    </source>
</reference>
<sequence>MKEGTAFSLRAGIAAPDLAGTRADRWGWERSGRVRRGDSAVRGNDGWGSGGIALSGTGWGCRCARYGTAQCCESALNSRKVPVDAGAAKGEHQNGLDR</sequence>
<dbReference type="EMBL" id="BNBO01000009">
    <property type="protein sequence ID" value="GHH67898.1"/>
    <property type="molecule type" value="Genomic_DNA"/>
</dbReference>
<organism evidence="1 2">
    <name type="scientific">Kitasatospora indigofera</name>
    <dbReference type="NCBI Taxonomy" id="67307"/>
    <lineage>
        <taxon>Bacteria</taxon>
        <taxon>Bacillati</taxon>
        <taxon>Actinomycetota</taxon>
        <taxon>Actinomycetes</taxon>
        <taxon>Kitasatosporales</taxon>
        <taxon>Streptomycetaceae</taxon>
        <taxon>Kitasatospora</taxon>
    </lineage>
</organism>
<accession>A0A919FL76</accession>
<dbReference type="AlphaFoldDB" id="A0A919FL76"/>
<name>A0A919FL76_9ACTN</name>
<evidence type="ECO:0000313" key="1">
    <source>
        <dbReference type="EMBL" id="GHH67898.1"/>
    </source>
</evidence>
<protein>
    <submittedName>
        <fullName evidence="1">Uncharacterized protein</fullName>
    </submittedName>
</protein>
<keyword evidence="2" id="KW-1185">Reference proteome</keyword>
<evidence type="ECO:0000313" key="2">
    <source>
        <dbReference type="Proteomes" id="UP000617734"/>
    </source>
</evidence>